<evidence type="ECO:0000313" key="2">
    <source>
        <dbReference type="Proteomes" id="UP000054988"/>
    </source>
</evidence>
<dbReference type="AlphaFoldDB" id="A0A0W0FSK9"/>
<sequence length="652" mass="71769">MAWIASSPIERIPIELLSYIFVLGTHSFPSTSNDSTPEDPSFNADSVKTPLIFASVSRYWRTVALNTPALWTSLCITVGSVEDDHRGQPPTLNTSHITSYLTLSRKQPLDILIDARDIDWDFQEPEIPNFSDCSDYTPPFSSQTMSTVISLLLPHISRWRSMDILTDTWAPMYIALNMLNGPLTTSGAPLLESLTLMRCNDFVSHSSHFQPRHMRLPLFLKTPGLLPRLRSLTLRGVHVCWLSLSSIFPEGSSLHHLELSSHCLDVRPTFNELRAILSSCSLLKKLVINGSGPFALGQDLTGKSRAVEECERVWLPHLDVLHIGYGSNLDGRKVLEMFNAPNVRTLIMEDTTHPGEIEDVDATEIIDYIAAGSFGHAASSRTNVAGEVGSAVATGLASLSTGSSCDHYHYPQTVASRQLFPHLEKVTLKGVKAGPRHFLSLFKAMPNIKSIVLSNMVTLTNSLYALLPYTLSSGVTAADPRPRPRRHSSGICLPAIAECPFGVRGAYPTLPTPSGTPLVSHFLFPSTAQRRSSEGILVPLPSSHFLLPCPKLESLSITGCTLAMRDLDFIVTHFARERSKSSILRRMDLYLDGVENLGVSFGEILGRVGRQRCRGPNSSNAVTLRYSSSEPGHDMELTIFKSPHCLDEEDES</sequence>
<dbReference type="EMBL" id="LATX01001689">
    <property type="protein sequence ID" value="KTB39313.1"/>
    <property type="molecule type" value="Genomic_DNA"/>
</dbReference>
<gene>
    <name evidence="1" type="ORF">WG66_8113</name>
</gene>
<reference evidence="1 2" key="1">
    <citation type="submission" date="2015-12" db="EMBL/GenBank/DDBJ databases">
        <title>Draft genome sequence of Moniliophthora roreri, the causal agent of frosty pod rot of cacao.</title>
        <authorList>
            <person name="Aime M.C."/>
            <person name="Diaz-Valderrama J.R."/>
            <person name="Kijpornyongpan T."/>
            <person name="Phillips-Mora W."/>
        </authorList>
    </citation>
    <scope>NUCLEOTIDE SEQUENCE [LARGE SCALE GENOMIC DNA]</scope>
    <source>
        <strain evidence="1 2">MCA 2952</strain>
    </source>
</reference>
<dbReference type="SUPFAM" id="SSF52047">
    <property type="entry name" value="RNI-like"/>
    <property type="match status" value="1"/>
</dbReference>
<dbReference type="Gene3D" id="3.80.10.10">
    <property type="entry name" value="Ribonuclease Inhibitor"/>
    <property type="match status" value="1"/>
</dbReference>
<accession>A0A0W0FSK9</accession>
<protein>
    <submittedName>
        <fullName evidence="1">Uncharacterized protein</fullName>
    </submittedName>
</protein>
<dbReference type="eggNOG" id="ENOG502SMSI">
    <property type="taxonomic scope" value="Eukaryota"/>
</dbReference>
<organism evidence="1 2">
    <name type="scientific">Moniliophthora roreri</name>
    <name type="common">Frosty pod rot fungus</name>
    <name type="synonym">Monilia roreri</name>
    <dbReference type="NCBI Taxonomy" id="221103"/>
    <lineage>
        <taxon>Eukaryota</taxon>
        <taxon>Fungi</taxon>
        <taxon>Dikarya</taxon>
        <taxon>Basidiomycota</taxon>
        <taxon>Agaricomycotina</taxon>
        <taxon>Agaricomycetes</taxon>
        <taxon>Agaricomycetidae</taxon>
        <taxon>Agaricales</taxon>
        <taxon>Marasmiineae</taxon>
        <taxon>Marasmiaceae</taxon>
        <taxon>Moniliophthora</taxon>
    </lineage>
</organism>
<dbReference type="InterPro" id="IPR032675">
    <property type="entry name" value="LRR_dom_sf"/>
</dbReference>
<comment type="caution">
    <text evidence="1">The sequence shown here is derived from an EMBL/GenBank/DDBJ whole genome shotgun (WGS) entry which is preliminary data.</text>
</comment>
<proteinExistence type="predicted"/>
<evidence type="ECO:0000313" key="1">
    <source>
        <dbReference type="EMBL" id="KTB39313.1"/>
    </source>
</evidence>
<dbReference type="Proteomes" id="UP000054988">
    <property type="component" value="Unassembled WGS sequence"/>
</dbReference>
<name>A0A0W0FSK9_MONRR</name>